<gene>
    <name evidence="1" type="ORF">MSEDJ_47430</name>
</gene>
<organism evidence="1 2">
    <name type="scientific">Mycolicibacterium sediminis</name>
    <dbReference type="NCBI Taxonomy" id="1286180"/>
    <lineage>
        <taxon>Bacteria</taxon>
        <taxon>Bacillati</taxon>
        <taxon>Actinomycetota</taxon>
        <taxon>Actinomycetes</taxon>
        <taxon>Mycobacteriales</taxon>
        <taxon>Mycobacteriaceae</taxon>
        <taxon>Mycolicibacterium</taxon>
    </lineage>
</organism>
<keyword evidence="2" id="KW-1185">Reference proteome</keyword>
<proteinExistence type="predicted"/>
<name>A0A7I7QXB6_9MYCO</name>
<dbReference type="EMBL" id="AP022588">
    <property type="protein sequence ID" value="BBY30647.1"/>
    <property type="molecule type" value="Genomic_DNA"/>
</dbReference>
<dbReference type="Proteomes" id="UP000467193">
    <property type="component" value="Chromosome"/>
</dbReference>
<dbReference type="AlphaFoldDB" id="A0A7I7QXB6"/>
<evidence type="ECO:0000313" key="2">
    <source>
        <dbReference type="Proteomes" id="UP000467193"/>
    </source>
</evidence>
<protein>
    <submittedName>
        <fullName evidence="1">Uncharacterized protein</fullName>
    </submittedName>
</protein>
<dbReference type="KEGG" id="msei:MSEDJ_47430"/>
<evidence type="ECO:0000313" key="1">
    <source>
        <dbReference type="EMBL" id="BBY30647.1"/>
    </source>
</evidence>
<sequence length="69" mass="7718">MLLSAEPIVCQHCGGPTEFRRWGDPVEFSGDDVLVTYRATCTARCPGFQQTAEATVEPDGEYSVWESRY</sequence>
<reference evidence="1 2" key="1">
    <citation type="journal article" date="2019" name="Emerg. Microbes Infect.">
        <title>Comprehensive subspecies identification of 175 nontuberculous mycobacteria species based on 7547 genomic profiles.</title>
        <authorList>
            <person name="Matsumoto Y."/>
            <person name="Kinjo T."/>
            <person name="Motooka D."/>
            <person name="Nabeya D."/>
            <person name="Jung N."/>
            <person name="Uechi K."/>
            <person name="Horii T."/>
            <person name="Iida T."/>
            <person name="Fujita J."/>
            <person name="Nakamura S."/>
        </authorList>
    </citation>
    <scope>NUCLEOTIDE SEQUENCE [LARGE SCALE GENOMIC DNA]</scope>
    <source>
        <strain evidence="1 2">JCM 17899</strain>
    </source>
</reference>
<dbReference type="RefSeq" id="WP_163800248.1">
    <property type="nucleotide sequence ID" value="NZ_AP022588.1"/>
</dbReference>
<accession>A0A7I7QXB6</accession>